<accession>A0A2S5CI90</accession>
<reference evidence="1 2" key="1">
    <citation type="submission" date="2017-11" db="EMBL/GenBank/DDBJ databases">
        <title>Draft Genome Sequence of Methylobacter psychrotolerans Sph1T, an Obligate Methanotroph from Low-Temperature Environments.</title>
        <authorList>
            <person name="Oshkin I.Y."/>
            <person name="Miroshnikov K."/>
            <person name="Belova S.E."/>
            <person name="Korzhenkov A."/>
            <person name="Toshchakov S.V."/>
            <person name="Dedysh S.N."/>
        </authorList>
    </citation>
    <scope>NUCLEOTIDE SEQUENCE [LARGE SCALE GENOMIC DNA]</scope>
    <source>
        <strain evidence="1 2">Sph1</strain>
    </source>
</reference>
<comment type="caution">
    <text evidence="1">The sequence shown here is derived from an EMBL/GenBank/DDBJ whole genome shotgun (WGS) entry which is preliminary data.</text>
</comment>
<gene>
    <name evidence="1" type="ORF">AADEFJLK_03717</name>
</gene>
<proteinExistence type="predicted"/>
<evidence type="ECO:0000313" key="1">
    <source>
        <dbReference type="EMBL" id="POZ50521.1"/>
    </source>
</evidence>
<dbReference type="Gene3D" id="3.30.530.20">
    <property type="match status" value="1"/>
</dbReference>
<dbReference type="Proteomes" id="UP000237423">
    <property type="component" value="Unassembled WGS sequence"/>
</dbReference>
<organism evidence="1 2">
    <name type="scientific">Methylovulum psychrotolerans</name>
    <dbReference type="NCBI Taxonomy" id="1704499"/>
    <lineage>
        <taxon>Bacteria</taxon>
        <taxon>Pseudomonadati</taxon>
        <taxon>Pseudomonadota</taxon>
        <taxon>Gammaproteobacteria</taxon>
        <taxon>Methylococcales</taxon>
        <taxon>Methylococcaceae</taxon>
        <taxon>Methylovulum</taxon>
    </lineage>
</organism>
<dbReference type="InterPro" id="IPR023393">
    <property type="entry name" value="START-like_dom_sf"/>
</dbReference>
<dbReference type="EMBL" id="PGFZ01000010">
    <property type="protein sequence ID" value="POZ50521.1"/>
    <property type="molecule type" value="Genomic_DNA"/>
</dbReference>
<evidence type="ECO:0000313" key="2">
    <source>
        <dbReference type="Proteomes" id="UP000237423"/>
    </source>
</evidence>
<name>A0A2S5CI90_9GAMM</name>
<dbReference type="AlphaFoldDB" id="A0A2S5CI90"/>
<sequence>MRFIGLRQSDSVLNDSAARCANKIMDDIIWPEAYLPGMTDNYVSNELIVSDLSAVAV</sequence>
<protein>
    <submittedName>
        <fullName evidence="1">Uncharacterized protein</fullName>
    </submittedName>
</protein>